<accession>A0A5B0B422</accession>
<evidence type="ECO:0000313" key="3">
    <source>
        <dbReference type="EMBL" id="KAA0935405.1"/>
    </source>
</evidence>
<feature type="compositionally biased region" description="Basic and acidic residues" evidence="1">
    <location>
        <begin position="356"/>
        <end position="368"/>
    </location>
</feature>
<feature type="compositionally biased region" description="Gly residues" evidence="1">
    <location>
        <begin position="271"/>
        <end position="281"/>
    </location>
</feature>
<comment type="caution">
    <text evidence="3">The sequence shown here is derived from an EMBL/GenBank/DDBJ whole genome shotgun (WGS) entry which is preliminary data.</text>
</comment>
<protein>
    <recommendedName>
        <fullName evidence="5">PH domain-containing protein</fullName>
    </recommendedName>
</protein>
<evidence type="ECO:0000256" key="1">
    <source>
        <dbReference type="SAM" id="MobiDB-lite"/>
    </source>
</evidence>
<sequence>MSYDEPLRLPAAAIPDGCRDWTAGRAAHWSAALPPRWTFLRVRRSIAGAVTTLALCAGAWAAMLGGLWPSVAAGFAVYVLWVLARPELVWAGAPALLLGLALQAPSLPWPVTVAGALVVVASWAAVAVRLRARAAQLERAARAAGDGTARVPDAGAPVRRGRFLFPLGLAVLVLGVLTGATADLWGTPEDHRGSWVMALCLSGLGATSLASAWLGRRRALALRRAPAPVLRVLVRDDARGTTEVYAADDPAALRPLFTVDLTSYDDPDDGSGPGSDAGPGPGDADAQAAEELERLLDAADDGTPGPVREAVLFGAPFDGAEVVVLSADEDPDQPPLTEWSAGPVRPLSPGAGLRRTAREKAREERDRRLERQARRAVVGRAPAPVRRWRAGWPDWVAAALLVQWGVWLTWAGSAESGPSPWRLGLVAAVGLYGAVRVAVKLAWRITADRSGLWVTGLRGPRHVPWDDIRSVRRRSFELKLRWRDDDWSVAAPRWAWFERRRGLVHPYDALAAELSTMREDPALRPTGESTAPERGRPLWPLAVLLALLWAAALAVWG</sequence>
<evidence type="ECO:0000313" key="4">
    <source>
        <dbReference type="Proteomes" id="UP000324965"/>
    </source>
</evidence>
<feature type="transmembrane region" description="Helical" evidence="2">
    <location>
        <begin position="45"/>
        <end position="61"/>
    </location>
</feature>
<reference evidence="3 4" key="1">
    <citation type="submission" date="2019-05" db="EMBL/GenBank/DDBJ databases">
        <authorList>
            <person name="Hariharan J."/>
            <person name="Choudoir M.J."/>
            <person name="Diebold P."/>
            <person name="Panke-Buisse K."/>
            <person name="Buckley D.H."/>
        </authorList>
    </citation>
    <scope>NUCLEOTIDE SEQUENCE [LARGE SCALE GENOMIC DNA]</scope>
    <source>
        <strain evidence="3 4">SUN51</strain>
    </source>
</reference>
<feature type="transmembrane region" description="Helical" evidence="2">
    <location>
        <begin position="538"/>
        <end position="556"/>
    </location>
</feature>
<evidence type="ECO:0008006" key="5">
    <source>
        <dbReference type="Google" id="ProtNLM"/>
    </source>
</evidence>
<name>A0A5B0B422_9ACTN</name>
<feature type="transmembrane region" description="Helical" evidence="2">
    <location>
        <begin position="111"/>
        <end position="130"/>
    </location>
</feature>
<feature type="region of interest" description="Disordered" evidence="1">
    <location>
        <begin position="329"/>
        <end position="368"/>
    </location>
</feature>
<gene>
    <name evidence="3" type="ORF">FGF04_15060</name>
</gene>
<evidence type="ECO:0000256" key="2">
    <source>
        <dbReference type="SAM" id="Phobius"/>
    </source>
</evidence>
<dbReference type="RefSeq" id="WP_149511813.1">
    <property type="nucleotide sequence ID" value="NZ_VDFC01000040.1"/>
</dbReference>
<proteinExistence type="predicted"/>
<feature type="transmembrane region" description="Helical" evidence="2">
    <location>
        <begin position="419"/>
        <end position="439"/>
    </location>
</feature>
<keyword evidence="2" id="KW-0472">Membrane</keyword>
<dbReference type="EMBL" id="VDFC01000040">
    <property type="protein sequence ID" value="KAA0935405.1"/>
    <property type="molecule type" value="Genomic_DNA"/>
</dbReference>
<feature type="transmembrane region" description="Helical" evidence="2">
    <location>
        <begin position="163"/>
        <end position="182"/>
    </location>
</feature>
<keyword evidence="2" id="KW-0812">Transmembrane</keyword>
<keyword evidence="2" id="KW-1133">Transmembrane helix</keyword>
<keyword evidence="4" id="KW-1185">Reference proteome</keyword>
<dbReference type="OrthoDB" id="3824601at2"/>
<feature type="region of interest" description="Disordered" evidence="1">
    <location>
        <begin position="262"/>
        <end position="285"/>
    </location>
</feature>
<dbReference type="AlphaFoldDB" id="A0A5B0B422"/>
<feature type="transmembrane region" description="Helical" evidence="2">
    <location>
        <begin position="395"/>
        <end position="413"/>
    </location>
</feature>
<feature type="transmembrane region" description="Helical" evidence="2">
    <location>
        <begin position="194"/>
        <end position="214"/>
    </location>
</feature>
<organism evidence="3 4">
    <name type="scientific">Streptomyces apricus</name>
    <dbReference type="NCBI Taxonomy" id="1828112"/>
    <lineage>
        <taxon>Bacteria</taxon>
        <taxon>Bacillati</taxon>
        <taxon>Actinomycetota</taxon>
        <taxon>Actinomycetes</taxon>
        <taxon>Kitasatosporales</taxon>
        <taxon>Streptomycetaceae</taxon>
        <taxon>Streptomyces</taxon>
    </lineage>
</organism>
<dbReference type="Proteomes" id="UP000324965">
    <property type="component" value="Unassembled WGS sequence"/>
</dbReference>